<evidence type="ECO:0000313" key="1">
    <source>
        <dbReference type="EMBL" id="CAR19230.1"/>
    </source>
</evidence>
<sequence>MACLLLNRGKEAVMVANINLIKQESYSIVNLEKQLMSNESPKQTLLNDFSHRLKMEGEEQLCDCVNELKLGLSSNNKYDLFKNKETSLWKRKVPESAALAMTGTVYKLFGSRLLNVRNQLDKNLLEMAMQMVYGKDMVTKSGDILIDIQLNKDGSLQSKHYTFDVGEVINSYNIDLFVNASSINQTYLHDKNPGDVISLYDTLDNIPLVVKECTGKNHQINVKAKLPQERSEKVEDMCERMRGGISMFNHTTKTAGNIEHNLQLSFLVDSRPSITNKYSVKDVGPDILALPVNVYHADFKIKINNAVEKASSIVLCAVQKNLHAARKVLGGIIGNVPKNNKPKTIIFDLRFLSAIKQKVFLGSEKPLFVKHTAMMREACEELPQSVEYVPLACEAHSHRSVALAKTVAAPIMATGVGSALMYATSSGPYYAQSLSGSPDIEMIKNRMAQLFTQLDASVRNKYRPAFDKWNELVDKLNHERNTVPFACLTTILATAINETPEGDTNVAVVMGCKSAKDRTISIVLGNSMLQTLFEKRLADDGEIENLFEQQGYFNCDSLTAEELMILKDLFDIRVLHVSNKFNVGLQGNINTDVLQDSFFKNVDFIHESISYTVGMGV</sequence>
<accession>A0A0H3MP28</accession>
<dbReference type="PATRIC" id="fig|585057.6.peg.3227"/>
<dbReference type="AlphaFoldDB" id="A0A0H3MP28"/>
<reference evidence="2" key="1">
    <citation type="journal article" date="2009" name="PLoS Genet.">
        <title>Organised genome dynamics in the Escherichia coli species results in highly diverse adaptive paths.</title>
        <authorList>
            <person name="Touchon M."/>
            <person name="Hoede C."/>
            <person name="Tenaillon O."/>
            <person name="Barbe V."/>
            <person name="Baeriswyl S."/>
            <person name="Bidet P."/>
            <person name="Bingen E."/>
            <person name="Bonacorsi S."/>
            <person name="Bouchier C."/>
            <person name="Bouvet O."/>
            <person name="Calteau A."/>
            <person name="Chiapello H."/>
            <person name="Clermont O."/>
            <person name="Cruveiller S."/>
            <person name="Danchin A."/>
            <person name="Diard M."/>
            <person name="Dossat C."/>
            <person name="Karoui M.E."/>
            <person name="Frapy E."/>
            <person name="Garry L."/>
            <person name="Ghigo J.M."/>
            <person name="Gilles A.M."/>
            <person name="Johnson J."/>
            <person name="Le Bouguenec C."/>
            <person name="Lescat M."/>
            <person name="Mangenot S."/>
            <person name="Martinez-Jehanne V."/>
            <person name="Matic I."/>
            <person name="Nassif X."/>
            <person name="Oztas S."/>
            <person name="Petit M.A."/>
            <person name="Pichon C."/>
            <person name="Rouy Z."/>
            <person name="Ruf C.S."/>
            <person name="Schneider D."/>
            <person name="Tourret J."/>
            <person name="Vacherie B."/>
            <person name="Vallenet D."/>
            <person name="Medigue C."/>
            <person name="Rocha E.P.C."/>
            <person name="Denamur E."/>
        </authorList>
    </citation>
    <scope>NUCLEOTIDE SEQUENCE [LARGE SCALE GENOMIC DNA]</scope>
    <source>
        <strain evidence="2">IAI39 / ExPEC</strain>
    </source>
</reference>
<evidence type="ECO:0000313" key="2">
    <source>
        <dbReference type="Proteomes" id="UP000000749"/>
    </source>
</evidence>
<dbReference type="KEGG" id="ect:ECIAI39_3111"/>
<protein>
    <submittedName>
        <fullName evidence="1">Uncharacterized protein</fullName>
    </submittedName>
</protein>
<name>A0A0H3MP28_ECO7I</name>
<dbReference type="HOGENOM" id="CLU_031616_1_0_6"/>
<proteinExistence type="predicted"/>
<dbReference type="Proteomes" id="UP000000749">
    <property type="component" value="Chromosome"/>
</dbReference>
<organism evidence="1 2">
    <name type="scientific">Escherichia coli O7:K1 (strain IAI39 / ExPEC)</name>
    <dbReference type="NCBI Taxonomy" id="585057"/>
    <lineage>
        <taxon>Bacteria</taxon>
        <taxon>Pseudomonadati</taxon>
        <taxon>Pseudomonadota</taxon>
        <taxon>Gammaproteobacteria</taxon>
        <taxon>Enterobacterales</taxon>
        <taxon>Enterobacteriaceae</taxon>
        <taxon>Escherichia</taxon>
    </lineage>
</organism>
<dbReference type="EMBL" id="CU928164">
    <property type="protein sequence ID" value="CAR19230.1"/>
    <property type="molecule type" value="Genomic_DNA"/>
</dbReference>
<gene>
    <name evidence="1" type="ordered locus">ECIAI39_3111</name>
</gene>